<reference evidence="4 5" key="1">
    <citation type="journal article" date="2024" name="Science">
        <title>Giant polyketide synthase enzymes in the biosynthesis of giant marine polyether toxins.</title>
        <authorList>
            <person name="Fallon T.R."/>
            <person name="Shende V.V."/>
            <person name="Wierzbicki I.H."/>
            <person name="Pendleton A.L."/>
            <person name="Watervoot N.F."/>
            <person name="Auber R.P."/>
            <person name="Gonzalez D.J."/>
            <person name="Wisecaver J.H."/>
            <person name="Moore B.S."/>
        </authorList>
    </citation>
    <scope>NUCLEOTIDE SEQUENCE [LARGE SCALE GENOMIC DNA]</scope>
    <source>
        <strain evidence="4 5">12B1</strain>
    </source>
</reference>
<evidence type="ECO:0000256" key="1">
    <source>
        <dbReference type="SAM" id="Coils"/>
    </source>
</evidence>
<feature type="region of interest" description="Disordered" evidence="2">
    <location>
        <begin position="741"/>
        <end position="781"/>
    </location>
</feature>
<dbReference type="GO" id="GO:0006891">
    <property type="term" value="P:intra-Golgi vesicle-mediated transport"/>
    <property type="evidence" value="ECO:0007669"/>
    <property type="project" value="TreeGrafter"/>
</dbReference>
<dbReference type="InterPro" id="IPR048685">
    <property type="entry name" value="COG3_C"/>
</dbReference>
<dbReference type="PANTHER" id="PTHR13302:SF8">
    <property type="entry name" value="CONSERVED OLIGOMERIC GOLGI COMPLEX SUBUNIT 3"/>
    <property type="match status" value="1"/>
</dbReference>
<sequence>MALREVPLSAAQQETLRRLEAWAQSEASLGEEEPPHPSDGAAPPVHTIAELEDFAIAAEAAANAREEAAAQLRRMRAQARCAEELRLHLEQAAGQLRADASRCAGVEAESARLAASLEAAARELREEEARAQALEAQRAPLREALALLPVLDAQERRPSAAHTREHPLAAALAALDRSAAALAAHPQWREAAAHAAEVGQIRLRALRQAASLLLRHMDGLAASGAAEETVLLQSRTAAFKLAPWAEELRRRATEGAEYAAVLREAQQGYWRQRDAVATPLLRAALAAAAADEPSDAAKVRACCAHAMRTCALEYELYESVFGGGLEEAAQQPRGGGFSLDEAGPAAACDSASAALADTELGSICYPLYDQLRPLVLKQKDIEQLCEIATLFREEALPTASQRKATRHAVAQLIERLLQDAQERLIFRFQTFVRAEISSFVPTASALAAVKGEHPPSDDPGVESLGSRWYRPVQRALMALAQVYRCLPRTVFEGLAQEALTETASSVTRAAAAIRSTGGTVEANLFSVSQLLILREQIAPFESDFAITQKALDFTHTRQMLRQLVERRSFGVTAVVELLQRGAPSVTRNQVDAKLKLDRQLKQESRSRGGSVACEDFILFCTNLVVQPILSLVQRYSSSQPSGTDGTPRLASLKDEDVLDALSRAEKATEAELLPAHALMVQYLPDPSTQGILFSPVKTNVMEAFGQLQTLVNAMELSPQRCETLQLHRLDRLAARVERLGSAISPSDEPQPPLAPSLTEQSSSLSTPAENGGGSLVPSQAE</sequence>
<evidence type="ECO:0000313" key="5">
    <source>
        <dbReference type="Proteomes" id="UP001515480"/>
    </source>
</evidence>
<protein>
    <recommendedName>
        <fullName evidence="3">Conserved oligomeric Golgi complex subunit 3 C-terminal domain-containing protein</fullName>
    </recommendedName>
</protein>
<dbReference type="GO" id="GO:0005801">
    <property type="term" value="C:cis-Golgi network"/>
    <property type="evidence" value="ECO:0007669"/>
    <property type="project" value="InterPro"/>
</dbReference>
<dbReference type="GO" id="GO:0017119">
    <property type="term" value="C:Golgi transport complex"/>
    <property type="evidence" value="ECO:0007669"/>
    <property type="project" value="TreeGrafter"/>
</dbReference>
<evidence type="ECO:0000313" key="4">
    <source>
        <dbReference type="EMBL" id="KAL1520628.1"/>
    </source>
</evidence>
<dbReference type="AlphaFoldDB" id="A0AB34JI55"/>
<dbReference type="PANTHER" id="PTHR13302">
    <property type="entry name" value="CONSERVED OLIGOMERIC GOLGI COMPLEX COMPONENT 3"/>
    <property type="match status" value="1"/>
</dbReference>
<dbReference type="GO" id="GO:0007030">
    <property type="term" value="P:Golgi organization"/>
    <property type="evidence" value="ECO:0007669"/>
    <property type="project" value="TreeGrafter"/>
</dbReference>
<keyword evidence="1" id="KW-0175">Coiled coil</keyword>
<proteinExistence type="predicted"/>
<dbReference type="Pfam" id="PF20671">
    <property type="entry name" value="COG3_C"/>
    <property type="match status" value="1"/>
</dbReference>
<keyword evidence="5" id="KW-1185">Reference proteome</keyword>
<dbReference type="GO" id="GO:0016020">
    <property type="term" value="C:membrane"/>
    <property type="evidence" value="ECO:0007669"/>
    <property type="project" value="InterPro"/>
</dbReference>
<accession>A0AB34JI55</accession>
<dbReference type="Proteomes" id="UP001515480">
    <property type="component" value="Unassembled WGS sequence"/>
</dbReference>
<dbReference type="EMBL" id="JBGBPQ010000008">
    <property type="protein sequence ID" value="KAL1520628.1"/>
    <property type="molecule type" value="Genomic_DNA"/>
</dbReference>
<feature type="coiled-coil region" evidence="1">
    <location>
        <begin position="58"/>
        <end position="144"/>
    </location>
</feature>
<feature type="compositionally biased region" description="Polar residues" evidence="2">
    <location>
        <begin position="757"/>
        <end position="768"/>
    </location>
</feature>
<comment type="caution">
    <text evidence="4">The sequence shown here is derived from an EMBL/GenBank/DDBJ whole genome shotgun (WGS) entry which is preliminary data.</text>
</comment>
<evidence type="ECO:0000256" key="2">
    <source>
        <dbReference type="SAM" id="MobiDB-lite"/>
    </source>
</evidence>
<feature type="region of interest" description="Disordered" evidence="2">
    <location>
        <begin position="19"/>
        <end position="44"/>
    </location>
</feature>
<name>A0AB34JI55_PRYPA</name>
<evidence type="ECO:0000259" key="3">
    <source>
        <dbReference type="Pfam" id="PF20671"/>
    </source>
</evidence>
<dbReference type="InterPro" id="IPR007265">
    <property type="entry name" value="COG_su3"/>
</dbReference>
<feature type="domain" description="Conserved oligomeric Golgi complex subunit 3 C-terminal" evidence="3">
    <location>
        <begin position="235"/>
        <end position="555"/>
    </location>
</feature>
<dbReference type="GO" id="GO:0006886">
    <property type="term" value="P:intracellular protein transport"/>
    <property type="evidence" value="ECO:0007669"/>
    <property type="project" value="InterPro"/>
</dbReference>
<organism evidence="4 5">
    <name type="scientific">Prymnesium parvum</name>
    <name type="common">Toxic golden alga</name>
    <dbReference type="NCBI Taxonomy" id="97485"/>
    <lineage>
        <taxon>Eukaryota</taxon>
        <taxon>Haptista</taxon>
        <taxon>Haptophyta</taxon>
        <taxon>Prymnesiophyceae</taxon>
        <taxon>Prymnesiales</taxon>
        <taxon>Prymnesiaceae</taxon>
        <taxon>Prymnesium</taxon>
    </lineage>
</organism>
<gene>
    <name evidence="4" type="ORF">AB1Y20_022202</name>
</gene>